<reference evidence="3 4" key="1">
    <citation type="submission" date="2024-02" db="EMBL/GenBank/DDBJ databases">
        <authorList>
            <person name="Chen Y."/>
            <person name="Shah S."/>
            <person name="Dougan E. K."/>
            <person name="Thang M."/>
            <person name="Chan C."/>
        </authorList>
    </citation>
    <scope>NUCLEOTIDE SEQUENCE [LARGE SCALE GENOMIC DNA]</scope>
</reference>
<evidence type="ECO:0000313" key="3">
    <source>
        <dbReference type="EMBL" id="CAK9085474.1"/>
    </source>
</evidence>
<comment type="similarity">
    <text evidence="1">Belongs to the CutA family.</text>
</comment>
<sequence>MAALLFLCLWPFLAHADWASTTVANKSAGEELIMQLENRLHPQNYTLESTHLEDIRSFFWWDGELKEEDELRATIDSEVPFAVLLEALAADHPYDLPMIVSSAHLGSEEEHKNHKHVMAIAVVNETKLEVAHGLAKSIVEVKFAACAQVAQLQMKDSEVEHFTIILKTLAAAKDQIEVEFGGLHFDFHPIQANEQYLKWIEDNTVVRPHVAEL</sequence>
<dbReference type="InterPro" id="IPR004323">
    <property type="entry name" value="Ion_tolerance_CutA"/>
</dbReference>
<organism evidence="3 4">
    <name type="scientific">Durusdinium trenchii</name>
    <dbReference type="NCBI Taxonomy" id="1381693"/>
    <lineage>
        <taxon>Eukaryota</taxon>
        <taxon>Sar</taxon>
        <taxon>Alveolata</taxon>
        <taxon>Dinophyceae</taxon>
        <taxon>Suessiales</taxon>
        <taxon>Symbiodiniaceae</taxon>
        <taxon>Durusdinium</taxon>
    </lineage>
</organism>
<accession>A0ABP0QBZ0</accession>
<feature type="chain" id="PRO_5047514831" evidence="2">
    <location>
        <begin position="17"/>
        <end position="213"/>
    </location>
</feature>
<dbReference type="InterPro" id="IPR015867">
    <property type="entry name" value="N-reg_PII/ATP_PRibTrfase_C"/>
</dbReference>
<dbReference type="Pfam" id="PF03091">
    <property type="entry name" value="CutA1"/>
    <property type="match status" value="1"/>
</dbReference>
<dbReference type="EMBL" id="CAXAMM010039307">
    <property type="protein sequence ID" value="CAK9085474.1"/>
    <property type="molecule type" value="Genomic_DNA"/>
</dbReference>
<evidence type="ECO:0000313" key="4">
    <source>
        <dbReference type="Proteomes" id="UP001642464"/>
    </source>
</evidence>
<dbReference type="SUPFAM" id="SSF54913">
    <property type="entry name" value="GlnB-like"/>
    <property type="match status" value="2"/>
</dbReference>
<gene>
    <name evidence="3" type="ORF">SCF082_LOCUS40488</name>
</gene>
<keyword evidence="2" id="KW-0732">Signal</keyword>
<keyword evidence="4" id="KW-1185">Reference proteome</keyword>
<dbReference type="InterPro" id="IPR011322">
    <property type="entry name" value="N-reg_PII-like_a/b"/>
</dbReference>
<comment type="caution">
    <text evidence="3">The sequence shown here is derived from an EMBL/GenBank/DDBJ whole genome shotgun (WGS) entry which is preliminary data.</text>
</comment>
<feature type="signal peptide" evidence="2">
    <location>
        <begin position="1"/>
        <end position="16"/>
    </location>
</feature>
<evidence type="ECO:0000256" key="1">
    <source>
        <dbReference type="ARBA" id="ARBA00010169"/>
    </source>
</evidence>
<dbReference type="Gene3D" id="3.30.70.120">
    <property type="match status" value="1"/>
</dbReference>
<dbReference type="Proteomes" id="UP001642464">
    <property type="component" value="Unassembled WGS sequence"/>
</dbReference>
<evidence type="ECO:0000256" key="2">
    <source>
        <dbReference type="SAM" id="SignalP"/>
    </source>
</evidence>
<name>A0ABP0QBZ0_9DINO</name>
<protein>
    <submittedName>
        <fullName evidence="3">Divalent-cation tolerance protein CutA</fullName>
    </submittedName>
</protein>
<proteinExistence type="inferred from homology"/>